<dbReference type="Proteomes" id="UP000198341">
    <property type="component" value="Chromosome 5"/>
</dbReference>
<evidence type="ECO:0000256" key="1">
    <source>
        <dbReference type="SAM" id="MobiDB-lite"/>
    </source>
</evidence>
<dbReference type="SUPFAM" id="SSF54427">
    <property type="entry name" value="NTF2-like"/>
    <property type="match status" value="1"/>
</dbReference>
<dbReference type="STRING" id="41875.K8EFL9"/>
<dbReference type="PANTHER" id="PTHR36367">
    <property type="entry name" value="TRANSMEMBRANE PROTEIN"/>
    <property type="match status" value="1"/>
</dbReference>
<proteinExistence type="predicted"/>
<dbReference type="RefSeq" id="XP_007513231.1">
    <property type="nucleotide sequence ID" value="XM_007513169.1"/>
</dbReference>
<evidence type="ECO:0000313" key="4">
    <source>
        <dbReference type="EMBL" id="CCO16789.1"/>
    </source>
</evidence>
<dbReference type="EMBL" id="FO082274">
    <property type="protein sequence ID" value="CCO16789.1"/>
    <property type="molecule type" value="Genomic_DNA"/>
</dbReference>
<organism evidence="4 5">
    <name type="scientific">Bathycoccus prasinos</name>
    <dbReference type="NCBI Taxonomy" id="41875"/>
    <lineage>
        <taxon>Eukaryota</taxon>
        <taxon>Viridiplantae</taxon>
        <taxon>Chlorophyta</taxon>
        <taxon>Mamiellophyceae</taxon>
        <taxon>Mamiellales</taxon>
        <taxon>Bathycoccaceae</taxon>
        <taxon>Bathycoccus</taxon>
    </lineage>
</organism>
<dbReference type="Gene3D" id="3.10.450.50">
    <property type="match status" value="1"/>
</dbReference>
<keyword evidence="2" id="KW-0472">Membrane</keyword>
<feature type="region of interest" description="Disordered" evidence="1">
    <location>
        <begin position="1"/>
        <end position="28"/>
    </location>
</feature>
<feature type="transmembrane region" description="Helical" evidence="2">
    <location>
        <begin position="289"/>
        <end position="307"/>
    </location>
</feature>
<protein>
    <recommendedName>
        <fullName evidence="3">SnoaL-like domain-containing protein</fullName>
    </recommendedName>
</protein>
<feature type="compositionally biased region" description="Low complexity" evidence="1">
    <location>
        <begin position="1"/>
        <end position="23"/>
    </location>
</feature>
<feature type="compositionally biased region" description="Basic and acidic residues" evidence="1">
    <location>
        <begin position="179"/>
        <end position="190"/>
    </location>
</feature>
<dbReference type="eggNOG" id="ENOG502QR51">
    <property type="taxonomic scope" value="Eukaryota"/>
</dbReference>
<dbReference type="KEGG" id="bpg:Bathy05g01730"/>
<name>K8EFL9_9CHLO</name>
<dbReference type="PANTHER" id="PTHR36367:SF2">
    <property type="entry name" value="TRANSMEMBRANE PROTEIN"/>
    <property type="match status" value="1"/>
</dbReference>
<dbReference type="AlphaFoldDB" id="K8EFL9"/>
<evidence type="ECO:0000256" key="2">
    <source>
        <dbReference type="SAM" id="Phobius"/>
    </source>
</evidence>
<reference evidence="4 5" key="1">
    <citation type="submission" date="2011-10" db="EMBL/GenBank/DDBJ databases">
        <authorList>
            <person name="Genoscope - CEA"/>
        </authorList>
    </citation>
    <scope>NUCLEOTIDE SEQUENCE [LARGE SCALE GENOMIC DNA]</scope>
    <source>
        <strain evidence="4 5">RCC 1105</strain>
    </source>
</reference>
<keyword evidence="5" id="KW-1185">Reference proteome</keyword>
<sequence length="478" mass="52935">MTTKSSAMEETTTLSASSSSSSSETRRDAEAVVRGMYDAINKRDVTKALTFVDDDIVYEDFNFPEPFRGKARVKKLFEESCTGIPDDLDFIIERSTTSSSSEAGGLGESLTFGCTWHVEIAGEPFPNARGASFYEISKESGKLIYARDVVESPMKLGEASFSIIRVVAPLVKEQILAEKQKKENNKKNDNESSDEGSAKGEMTTSSSDNNNALEIAGLWATAAAYWYVLLLSPPFSPVPGYPGWAITPESLQDVINSSVQFFFILQGMNEAGITFAGLATDFPVQPETLGVFNFAEAFVFMLFPVLLMDKTKLGKEKGGDLKTTTFWSISMFLTNATLLPYFATRAKSIGENRKENETSAYVSDDAGVINEDAKTREGREGKKGLLSKGFGVYGLLVGVYSLWYFANGYVPSGEERDLAERWTYYVQTLHEDRVSVAFTCDIVLFYLWQIYFTKKVDPTCSAIDRFLPFFGLAGWLIK</sequence>
<dbReference type="OrthoDB" id="201750at2759"/>
<keyword evidence="2" id="KW-1133">Transmembrane helix</keyword>
<dbReference type="GeneID" id="19015676"/>
<accession>K8EFL9</accession>
<dbReference type="Pfam" id="PF12680">
    <property type="entry name" value="SnoaL_2"/>
    <property type="match status" value="1"/>
</dbReference>
<evidence type="ECO:0000259" key="3">
    <source>
        <dbReference type="Pfam" id="PF12680"/>
    </source>
</evidence>
<evidence type="ECO:0000313" key="5">
    <source>
        <dbReference type="Proteomes" id="UP000198341"/>
    </source>
</evidence>
<feature type="transmembrane region" description="Helical" evidence="2">
    <location>
        <begin position="434"/>
        <end position="452"/>
    </location>
</feature>
<keyword evidence="2" id="KW-0812">Transmembrane</keyword>
<feature type="region of interest" description="Disordered" evidence="1">
    <location>
        <begin position="179"/>
        <end position="206"/>
    </location>
</feature>
<gene>
    <name evidence="4" type="ORF">Bathy05g01730</name>
</gene>
<dbReference type="InterPro" id="IPR037401">
    <property type="entry name" value="SnoaL-like"/>
</dbReference>
<feature type="domain" description="SnoaL-like" evidence="3">
    <location>
        <begin position="33"/>
        <end position="143"/>
    </location>
</feature>
<feature type="transmembrane region" description="Helical" evidence="2">
    <location>
        <begin position="385"/>
        <end position="406"/>
    </location>
</feature>
<dbReference type="InterPro" id="IPR032710">
    <property type="entry name" value="NTF2-like_dom_sf"/>
</dbReference>